<dbReference type="AlphaFoldDB" id="A0ABD0PAH7"/>
<name>A0ABD0PAH7_CIRMR</name>
<organism evidence="2 3">
    <name type="scientific">Cirrhinus mrigala</name>
    <name type="common">Mrigala</name>
    <dbReference type="NCBI Taxonomy" id="683832"/>
    <lineage>
        <taxon>Eukaryota</taxon>
        <taxon>Metazoa</taxon>
        <taxon>Chordata</taxon>
        <taxon>Craniata</taxon>
        <taxon>Vertebrata</taxon>
        <taxon>Euteleostomi</taxon>
        <taxon>Actinopterygii</taxon>
        <taxon>Neopterygii</taxon>
        <taxon>Teleostei</taxon>
        <taxon>Ostariophysi</taxon>
        <taxon>Cypriniformes</taxon>
        <taxon>Cyprinidae</taxon>
        <taxon>Labeoninae</taxon>
        <taxon>Labeonini</taxon>
        <taxon>Cirrhinus</taxon>
    </lineage>
</organism>
<feature type="transmembrane region" description="Helical" evidence="1">
    <location>
        <begin position="21"/>
        <end position="40"/>
    </location>
</feature>
<evidence type="ECO:0000313" key="3">
    <source>
        <dbReference type="Proteomes" id="UP001529510"/>
    </source>
</evidence>
<comment type="caution">
    <text evidence="2">The sequence shown here is derived from an EMBL/GenBank/DDBJ whole genome shotgun (WGS) entry which is preliminary data.</text>
</comment>
<evidence type="ECO:0008006" key="4">
    <source>
        <dbReference type="Google" id="ProtNLM"/>
    </source>
</evidence>
<protein>
    <recommendedName>
        <fullName evidence="4">Secreted protein</fullName>
    </recommendedName>
</protein>
<gene>
    <name evidence="2" type="ORF">M9458_035528</name>
</gene>
<keyword evidence="1" id="KW-0812">Transmembrane</keyword>
<dbReference type="EMBL" id="JAMKFB020000017">
    <property type="protein sequence ID" value="KAL0170932.1"/>
    <property type="molecule type" value="Genomic_DNA"/>
</dbReference>
<accession>A0ABD0PAH7</accession>
<keyword evidence="1" id="KW-0472">Membrane</keyword>
<sequence length="104" mass="11784">MIKVTRRCLRALDMWKKPWRSRVATLPMVCGAVAIFRGWFSDLISLLSGSSWEIPVRRDLLSQAGGTILHPRPKVVGGRPFALLPFGSQTSRRLIVCVQLEHWT</sequence>
<keyword evidence="3" id="KW-1185">Reference proteome</keyword>
<dbReference type="Proteomes" id="UP001529510">
    <property type="component" value="Unassembled WGS sequence"/>
</dbReference>
<reference evidence="2 3" key="1">
    <citation type="submission" date="2024-05" db="EMBL/GenBank/DDBJ databases">
        <title>Genome sequencing and assembly of Indian major carp, Cirrhinus mrigala (Hamilton, 1822).</title>
        <authorList>
            <person name="Mohindra V."/>
            <person name="Chowdhury L.M."/>
            <person name="Lal K."/>
            <person name="Jena J.K."/>
        </authorList>
    </citation>
    <scope>NUCLEOTIDE SEQUENCE [LARGE SCALE GENOMIC DNA]</scope>
    <source>
        <strain evidence="2">CM1030</strain>
        <tissue evidence="2">Blood</tissue>
    </source>
</reference>
<keyword evidence="1" id="KW-1133">Transmembrane helix</keyword>
<proteinExistence type="predicted"/>
<feature type="non-terminal residue" evidence="2">
    <location>
        <position position="104"/>
    </location>
</feature>
<evidence type="ECO:0000313" key="2">
    <source>
        <dbReference type="EMBL" id="KAL0170932.1"/>
    </source>
</evidence>
<evidence type="ECO:0000256" key="1">
    <source>
        <dbReference type="SAM" id="Phobius"/>
    </source>
</evidence>